<dbReference type="HOGENOM" id="CLU_100689_1_0_1"/>
<dbReference type="PANTHER" id="PTHR34389">
    <property type="entry name" value="L-RHAMNOSE MUTAROTASE"/>
    <property type="match status" value="1"/>
</dbReference>
<name>A0A0D0AYV9_9AGAM</name>
<keyword evidence="2" id="KW-1185">Reference proteome</keyword>
<evidence type="ECO:0000313" key="2">
    <source>
        <dbReference type="Proteomes" id="UP000054485"/>
    </source>
</evidence>
<dbReference type="InterPro" id="IPR008000">
    <property type="entry name" value="Rham/fucose_mutarotase"/>
</dbReference>
<dbReference type="AlphaFoldDB" id="A0A0D0AYV9"/>
<dbReference type="Pfam" id="PF05336">
    <property type="entry name" value="rhaM"/>
    <property type="match status" value="1"/>
</dbReference>
<dbReference type="Proteomes" id="UP000054485">
    <property type="component" value="Unassembled WGS sequence"/>
</dbReference>
<organism evidence="1 2">
    <name type="scientific">Suillus luteus UH-Slu-Lm8-n1</name>
    <dbReference type="NCBI Taxonomy" id="930992"/>
    <lineage>
        <taxon>Eukaryota</taxon>
        <taxon>Fungi</taxon>
        <taxon>Dikarya</taxon>
        <taxon>Basidiomycota</taxon>
        <taxon>Agaricomycotina</taxon>
        <taxon>Agaricomycetes</taxon>
        <taxon>Agaricomycetidae</taxon>
        <taxon>Boletales</taxon>
        <taxon>Suillineae</taxon>
        <taxon>Suillaceae</taxon>
        <taxon>Suillus</taxon>
    </lineage>
</organism>
<dbReference type="EMBL" id="KN835481">
    <property type="protein sequence ID" value="KIK37008.1"/>
    <property type="molecule type" value="Genomic_DNA"/>
</dbReference>
<dbReference type="OrthoDB" id="9981546at2759"/>
<dbReference type="GO" id="GO:0016857">
    <property type="term" value="F:racemase and epimerase activity, acting on carbohydrates and derivatives"/>
    <property type="evidence" value="ECO:0007669"/>
    <property type="project" value="InterPro"/>
</dbReference>
<proteinExistence type="predicted"/>
<dbReference type="InParanoid" id="A0A0D0AYV9"/>
<dbReference type="PANTHER" id="PTHR34389:SF2">
    <property type="entry name" value="L-RHAMNOSE MUTAROTASE"/>
    <property type="match status" value="1"/>
</dbReference>
<reference evidence="2" key="2">
    <citation type="submission" date="2015-01" db="EMBL/GenBank/DDBJ databases">
        <title>Evolutionary Origins and Diversification of the Mycorrhizal Mutualists.</title>
        <authorList>
            <consortium name="DOE Joint Genome Institute"/>
            <consortium name="Mycorrhizal Genomics Consortium"/>
            <person name="Kohler A."/>
            <person name="Kuo A."/>
            <person name="Nagy L.G."/>
            <person name="Floudas D."/>
            <person name="Copeland A."/>
            <person name="Barry K.W."/>
            <person name="Cichocki N."/>
            <person name="Veneault-Fourrey C."/>
            <person name="LaButti K."/>
            <person name="Lindquist E.A."/>
            <person name="Lipzen A."/>
            <person name="Lundell T."/>
            <person name="Morin E."/>
            <person name="Murat C."/>
            <person name="Riley R."/>
            <person name="Ohm R."/>
            <person name="Sun H."/>
            <person name="Tunlid A."/>
            <person name="Henrissat B."/>
            <person name="Grigoriev I.V."/>
            <person name="Hibbett D.S."/>
            <person name="Martin F."/>
        </authorList>
    </citation>
    <scope>NUCLEOTIDE SEQUENCE [LARGE SCALE GENOMIC DNA]</scope>
    <source>
        <strain evidence="2">UH-Slu-Lm8-n1</strain>
    </source>
</reference>
<protein>
    <recommendedName>
        <fullName evidence="3">Rhamnose mutarotase</fullName>
    </recommendedName>
</protein>
<gene>
    <name evidence="1" type="ORF">CY34DRAFT_810786</name>
</gene>
<dbReference type="SUPFAM" id="SSF54909">
    <property type="entry name" value="Dimeric alpha+beta barrel"/>
    <property type="match status" value="1"/>
</dbReference>
<evidence type="ECO:0008006" key="3">
    <source>
        <dbReference type="Google" id="ProtNLM"/>
    </source>
</evidence>
<sequence>MSAPHTKRVCQIIKLKPERADEYKEVHRNVWPGVLNALERYHIVDYSINHYPPLNLLIANFKYTGSDFEKDMKAIGDDEEMQRWWRLKDSMQESFNDGASGSGKEIPWWTDVEEVFRFEGGSSA</sequence>
<accession>A0A0D0AYV9</accession>
<reference evidence="1 2" key="1">
    <citation type="submission" date="2014-04" db="EMBL/GenBank/DDBJ databases">
        <authorList>
            <consortium name="DOE Joint Genome Institute"/>
            <person name="Kuo A."/>
            <person name="Ruytinx J."/>
            <person name="Rineau F."/>
            <person name="Colpaert J."/>
            <person name="Kohler A."/>
            <person name="Nagy L.G."/>
            <person name="Floudas D."/>
            <person name="Copeland A."/>
            <person name="Barry K.W."/>
            <person name="Cichocki N."/>
            <person name="Veneault-Fourrey C."/>
            <person name="LaButti K."/>
            <person name="Lindquist E.A."/>
            <person name="Lipzen A."/>
            <person name="Lundell T."/>
            <person name="Morin E."/>
            <person name="Murat C."/>
            <person name="Sun H."/>
            <person name="Tunlid A."/>
            <person name="Henrissat B."/>
            <person name="Grigoriev I.V."/>
            <person name="Hibbett D.S."/>
            <person name="Martin F."/>
            <person name="Nordberg H.P."/>
            <person name="Cantor M.N."/>
            <person name="Hua S.X."/>
        </authorList>
    </citation>
    <scope>NUCLEOTIDE SEQUENCE [LARGE SCALE GENOMIC DNA]</scope>
    <source>
        <strain evidence="1 2">UH-Slu-Lm8-n1</strain>
    </source>
</reference>
<dbReference type="InterPro" id="IPR011008">
    <property type="entry name" value="Dimeric_a/b-barrel"/>
</dbReference>
<dbReference type="STRING" id="930992.A0A0D0AYV9"/>
<evidence type="ECO:0000313" key="1">
    <source>
        <dbReference type="EMBL" id="KIK37008.1"/>
    </source>
</evidence>
<dbReference type="Gene3D" id="3.30.70.100">
    <property type="match status" value="1"/>
</dbReference>